<evidence type="ECO:0000256" key="2">
    <source>
        <dbReference type="SAM" id="MobiDB-lite"/>
    </source>
</evidence>
<feature type="domain" description="Right handed beta helix" evidence="3">
    <location>
        <begin position="98"/>
        <end position="218"/>
    </location>
</feature>
<evidence type="ECO:0000259" key="3">
    <source>
        <dbReference type="Pfam" id="PF13229"/>
    </source>
</evidence>
<dbReference type="AlphaFoldDB" id="A0A117PEQ4"/>
<dbReference type="Pfam" id="PF13229">
    <property type="entry name" value="Beta_helix"/>
    <property type="match status" value="2"/>
</dbReference>
<dbReference type="PANTHER" id="PTHR22990:SF15">
    <property type="entry name" value="F-BOX ONLY PROTEIN 10"/>
    <property type="match status" value="1"/>
</dbReference>
<organism evidence="4 5">
    <name type="scientific">Streptomyces curacoi</name>
    <dbReference type="NCBI Taxonomy" id="146536"/>
    <lineage>
        <taxon>Bacteria</taxon>
        <taxon>Bacillati</taxon>
        <taxon>Actinomycetota</taxon>
        <taxon>Actinomycetes</taxon>
        <taxon>Kitasatosporales</taxon>
        <taxon>Streptomycetaceae</taxon>
        <taxon>Streptomyces</taxon>
    </lineage>
</organism>
<dbReference type="InterPro" id="IPR012332">
    <property type="entry name" value="Autotransporter_pectin_lyase_C"/>
</dbReference>
<dbReference type="Gene3D" id="2.160.20.10">
    <property type="entry name" value="Single-stranded right-handed beta-helix, Pectin lyase-like"/>
    <property type="match status" value="1"/>
</dbReference>
<dbReference type="OrthoDB" id="3756333at2"/>
<dbReference type="InterPro" id="IPR012334">
    <property type="entry name" value="Pectin_lyas_fold"/>
</dbReference>
<dbReference type="InterPro" id="IPR051550">
    <property type="entry name" value="SCF-Subunits/Alg-Epimerases"/>
</dbReference>
<dbReference type="SUPFAM" id="SSF51126">
    <property type="entry name" value="Pectin lyase-like"/>
    <property type="match status" value="3"/>
</dbReference>
<sequence>MLKRYVVSQRGGWRTCPDITSALRAAERARSARIEIMPGHYEEQLTVRGAVELVAVGEPGAVVVCPSQGTVLDASGSVVVRGLVLVGRDADVVDLQAGTLTLDRVEVRAHGGVCLHARRNTAATLTDSRFQYGRTLFAGAHGTVERCRFADAADNALAVIEGARVTVQDSSIDGSRIHGIRVSDAWAQLTRCEITGTEKAAVCGDTRAELNVTDCAITAVHADALMFIEQSRGSVLGTRVTDAEFGIAVTTGADPLVRGCVFAACRDSGINVHSAGRGTFQDCEVIDAGVVSVFSTKGGAPRVTGGRISGGNVGIAVIEKARGHFSDVDIQGLTNVALRVRDESRAVFENIRVERCPAGLETLGNAGTTAELVDSRIHDFDMAAVAAGGQSRITLKGVSAERGLVGFGAVEESQLRVHDCEVRAVRMGGALASGKATLLARNLTVTGSEGVGLSGQDSAYVDVADSRFDGCDSAGVSVLGSGGGVLRDCSVTGTKGLAVLHNGLVELVSLRTSLRVVQRNTEPAAPPPTTVINNFYGPVFHEAVHNAQLAWNNAEVVQQQNNESRQQNDESPSQQQNDEDGAGT</sequence>
<accession>A0A117PEQ4</accession>
<gene>
    <name evidence="4" type="ORF">AQI70_12420</name>
</gene>
<dbReference type="Proteomes" id="UP000054024">
    <property type="component" value="Unassembled WGS sequence"/>
</dbReference>
<proteinExistence type="predicted"/>
<evidence type="ECO:0000313" key="4">
    <source>
        <dbReference type="EMBL" id="KUM78280.1"/>
    </source>
</evidence>
<dbReference type="InterPro" id="IPR011050">
    <property type="entry name" value="Pectin_lyase_fold/virulence"/>
</dbReference>
<evidence type="ECO:0000313" key="5">
    <source>
        <dbReference type="Proteomes" id="UP000054024"/>
    </source>
</evidence>
<feature type="domain" description="Right handed beta helix" evidence="3">
    <location>
        <begin position="246"/>
        <end position="395"/>
    </location>
</feature>
<protein>
    <submittedName>
        <fullName evidence="4">Stage V sporulation protein K</fullName>
    </submittedName>
</protein>
<dbReference type="STRING" id="146536.AQI70_12420"/>
<comment type="caution">
    <text evidence="4">The sequence shown here is derived from an EMBL/GenBank/DDBJ whole genome shotgun (WGS) entry which is preliminary data.</text>
</comment>
<dbReference type="EMBL" id="LMWJ01000007">
    <property type="protein sequence ID" value="KUM78280.1"/>
    <property type="molecule type" value="Genomic_DNA"/>
</dbReference>
<feature type="region of interest" description="Disordered" evidence="2">
    <location>
        <begin position="558"/>
        <end position="584"/>
    </location>
</feature>
<dbReference type="InterPro" id="IPR006626">
    <property type="entry name" value="PbH1"/>
</dbReference>
<dbReference type="SMART" id="SM00710">
    <property type="entry name" value="PbH1"/>
    <property type="match status" value="9"/>
</dbReference>
<name>A0A117PEQ4_9ACTN</name>
<dbReference type="Gene3D" id="2.160.20.20">
    <property type="match status" value="1"/>
</dbReference>
<dbReference type="PANTHER" id="PTHR22990">
    <property type="entry name" value="F-BOX ONLY PROTEIN"/>
    <property type="match status" value="1"/>
</dbReference>
<evidence type="ECO:0000256" key="1">
    <source>
        <dbReference type="ARBA" id="ARBA00022737"/>
    </source>
</evidence>
<keyword evidence="5" id="KW-1185">Reference proteome</keyword>
<dbReference type="InterPro" id="IPR039448">
    <property type="entry name" value="Beta_helix"/>
</dbReference>
<dbReference type="GO" id="GO:0006511">
    <property type="term" value="P:ubiquitin-dependent protein catabolic process"/>
    <property type="evidence" value="ECO:0007669"/>
    <property type="project" value="TreeGrafter"/>
</dbReference>
<dbReference type="RefSeq" id="WP_062147627.1">
    <property type="nucleotide sequence ID" value="NZ_KQ947986.1"/>
</dbReference>
<reference evidence="4 5" key="1">
    <citation type="submission" date="2015-10" db="EMBL/GenBank/DDBJ databases">
        <title>Draft genome sequence of Streptomyces curacoi DSM 40107, type strain for the species Streptomyces curacoi.</title>
        <authorList>
            <person name="Ruckert C."/>
            <person name="Winkler A."/>
            <person name="Kalinowski J."/>
            <person name="Kampfer P."/>
            <person name="Glaeser S."/>
        </authorList>
    </citation>
    <scope>NUCLEOTIDE SEQUENCE [LARGE SCALE GENOMIC DNA]</scope>
    <source>
        <strain evidence="4 5">DSM 40107</strain>
    </source>
</reference>
<keyword evidence="1" id="KW-0677">Repeat</keyword>